<dbReference type="GO" id="GO:0044780">
    <property type="term" value="P:bacterial-type flagellum assembly"/>
    <property type="evidence" value="ECO:0007669"/>
    <property type="project" value="InterPro"/>
</dbReference>
<evidence type="ECO:0000313" key="9">
    <source>
        <dbReference type="EMBL" id="BBI01267.1"/>
    </source>
</evidence>
<organism evidence="9 10">
    <name type="scientific">Buchnera aphidicola</name>
    <name type="common">Nipponaphis monzeni</name>
    <dbReference type="NCBI Taxonomy" id="2495405"/>
    <lineage>
        <taxon>Bacteria</taxon>
        <taxon>Pseudomonadati</taxon>
        <taxon>Pseudomonadota</taxon>
        <taxon>Gammaproteobacteria</taxon>
        <taxon>Enterobacterales</taxon>
        <taxon>Erwiniaceae</taxon>
        <taxon>Buchnera</taxon>
    </lineage>
</organism>
<dbReference type="EMBL" id="AP019379">
    <property type="protein sequence ID" value="BBI01267.1"/>
    <property type="molecule type" value="Genomic_DNA"/>
</dbReference>
<keyword evidence="5 7" id="KW-0574">Periplasm</keyword>
<dbReference type="SMART" id="SM00858">
    <property type="entry name" value="SAF"/>
    <property type="match status" value="1"/>
</dbReference>
<dbReference type="InterPro" id="IPR017585">
    <property type="entry name" value="SAF_FlgA"/>
</dbReference>
<keyword evidence="7" id="KW-1005">Bacterial flagellum biogenesis</keyword>
<comment type="similarity">
    <text evidence="2 7">Belongs to the FlgA family.</text>
</comment>
<dbReference type="AlphaFoldDB" id="A0A455TA93"/>
<reference evidence="9 10" key="1">
    <citation type="journal article" date="2019" name="Proc. Natl. Acad. Sci. U.S.A.">
        <title>Exaggeration and cooption of innate immunity for social defense.</title>
        <authorList>
            <person name="Kutsukake M."/>
            <person name="Moriyama M."/>
            <person name="Shigenobu S."/>
            <person name="Meng X.-Y."/>
            <person name="Nikoh N."/>
            <person name="Noda C."/>
            <person name="Kobayashi S."/>
            <person name="Fukatsu T."/>
        </authorList>
    </citation>
    <scope>NUCLEOTIDE SEQUENCE [LARGE SCALE GENOMIC DNA]</scope>
    <source>
        <strain evidence="9 10">Nmo</strain>
    </source>
</reference>
<evidence type="ECO:0000256" key="1">
    <source>
        <dbReference type="ARBA" id="ARBA00004418"/>
    </source>
</evidence>
<dbReference type="GO" id="GO:0042597">
    <property type="term" value="C:periplasmic space"/>
    <property type="evidence" value="ECO:0007669"/>
    <property type="project" value="UniProtKB-SubCell"/>
</dbReference>
<evidence type="ECO:0000256" key="2">
    <source>
        <dbReference type="ARBA" id="ARBA00010474"/>
    </source>
</evidence>
<dbReference type="OrthoDB" id="7065435at2"/>
<dbReference type="InterPro" id="IPR039246">
    <property type="entry name" value="Flagellar_FlgA"/>
</dbReference>
<evidence type="ECO:0000256" key="6">
    <source>
        <dbReference type="ARBA" id="ARBA00025643"/>
    </source>
</evidence>
<keyword evidence="9" id="KW-0282">Flagellum</keyword>
<proteinExistence type="inferred from homology"/>
<dbReference type="Gene3D" id="2.30.30.760">
    <property type="match status" value="1"/>
</dbReference>
<keyword evidence="9" id="KW-0966">Cell projection</keyword>
<evidence type="ECO:0000256" key="3">
    <source>
        <dbReference type="ARBA" id="ARBA00014754"/>
    </source>
</evidence>
<keyword evidence="4" id="KW-0732">Signal</keyword>
<comment type="function">
    <text evidence="6 7">Involved in the assembly process of the P-ring formation. It may associate with FlgF on the rod constituting a structure essential for the P-ring assembly or may act as a modulator protein for the P-ring assembly.</text>
</comment>
<dbReference type="Pfam" id="PF13144">
    <property type="entry name" value="ChapFlgA"/>
    <property type="match status" value="1"/>
</dbReference>
<dbReference type="PANTHER" id="PTHR36307">
    <property type="entry name" value="FLAGELLA BASAL BODY P-RING FORMATION PROTEIN FLGA"/>
    <property type="match status" value="1"/>
</dbReference>
<accession>A0A455TA93</accession>
<name>A0A455TA93_9GAMM</name>
<evidence type="ECO:0000259" key="8">
    <source>
        <dbReference type="SMART" id="SM00858"/>
    </source>
</evidence>
<comment type="subcellular location">
    <subcellularLocation>
        <location evidence="1 7">Periplasm</location>
    </subcellularLocation>
</comment>
<evidence type="ECO:0000256" key="5">
    <source>
        <dbReference type="ARBA" id="ARBA00022764"/>
    </source>
</evidence>
<dbReference type="RefSeq" id="WP_158344917.1">
    <property type="nucleotide sequence ID" value="NZ_AP019379.1"/>
</dbReference>
<dbReference type="PANTHER" id="PTHR36307:SF1">
    <property type="entry name" value="FLAGELLA BASAL BODY P-RING FORMATION PROTEIN FLGA"/>
    <property type="match status" value="1"/>
</dbReference>
<sequence length="205" mass="23643">MLQVNATSLFDNIFQYLKERNINYSHNMHLIVYTQAKKWNLCEKPKILILNNSNKNWGLMELLIDCHVLHRYLKVELQLIGKYITVTKTIPKNTLLSINHLRFKMGRLDLLPKNTCVKMSDILNKVTLKEIKPNEPITFNLIKSVWLINYNTIVPIIINGEGFQIESTGKALNNAQSGQKVRILIYNKILIGESDVDGKVIINVK</sequence>
<evidence type="ECO:0000313" key="10">
    <source>
        <dbReference type="Proteomes" id="UP000317544"/>
    </source>
</evidence>
<dbReference type="InterPro" id="IPR013974">
    <property type="entry name" value="SAF"/>
</dbReference>
<gene>
    <name evidence="9" type="primary">flgA</name>
    <name evidence="9" type="ORF">BUCNMO_260</name>
</gene>
<evidence type="ECO:0000256" key="7">
    <source>
        <dbReference type="RuleBase" id="RU362063"/>
    </source>
</evidence>
<keyword evidence="9" id="KW-0969">Cilium</keyword>
<protein>
    <recommendedName>
        <fullName evidence="3 7">Flagella basal body P-ring formation protein FlgA</fullName>
    </recommendedName>
</protein>
<keyword evidence="10" id="KW-1185">Reference proteome</keyword>
<feature type="domain" description="SAF" evidence="8">
    <location>
        <begin position="81"/>
        <end position="143"/>
    </location>
</feature>
<evidence type="ECO:0000256" key="4">
    <source>
        <dbReference type="ARBA" id="ARBA00022729"/>
    </source>
</evidence>
<dbReference type="NCBIfam" id="TIGR03170">
    <property type="entry name" value="flgA_cterm"/>
    <property type="match status" value="1"/>
</dbReference>
<dbReference type="Proteomes" id="UP000317544">
    <property type="component" value="Chromosome"/>
</dbReference>